<comment type="caution">
    <text evidence="1">The sequence shown here is derived from an EMBL/GenBank/DDBJ whole genome shotgun (WGS) entry which is preliminary data.</text>
</comment>
<accession>A0A0F9VHQ8</accession>
<dbReference type="EMBL" id="LAZR01000528">
    <property type="protein sequence ID" value="KKN65313.1"/>
    <property type="molecule type" value="Genomic_DNA"/>
</dbReference>
<evidence type="ECO:0000313" key="1">
    <source>
        <dbReference type="EMBL" id="KKN65313.1"/>
    </source>
</evidence>
<gene>
    <name evidence="1" type="ORF">LCGC14_0482960</name>
</gene>
<organism evidence="1">
    <name type="scientific">marine sediment metagenome</name>
    <dbReference type="NCBI Taxonomy" id="412755"/>
    <lineage>
        <taxon>unclassified sequences</taxon>
        <taxon>metagenomes</taxon>
        <taxon>ecological metagenomes</taxon>
    </lineage>
</organism>
<name>A0A0F9VHQ8_9ZZZZ</name>
<sequence length="328" mass="36387">MPRPEIQTLYHTVPNVTQLLTVRLTEAYNAAMSQALITCYDTTLGIGDDITFDLGYEGDFGKVFTGYVSNIERGLPEAECLITCHDELFKATEYFIAVDDPGSPLQYSNIKSEDFVEAILNLASITSYFSDIPLEFIWGTNGPVEINLVNTWQLLSDFAGMLAWHLYADRSGVVNYVDRKPYDMGGDSASFTWTTASGYEDIKSISHIKSVRKLRNRVVVYGKNNLSSTASAVSPYLPAGFYKTAVIATPLLDTTSLTSSAANYNLALYNRLTESLTVEIIGDWNVKPRLFANVTDSFTGTSGMWFIYQVEHQFGQGSGYTQNITLTK</sequence>
<proteinExistence type="predicted"/>
<evidence type="ECO:0008006" key="2">
    <source>
        <dbReference type="Google" id="ProtNLM"/>
    </source>
</evidence>
<protein>
    <recommendedName>
        <fullName evidence="2">Tip attachment protein J domain-containing protein</fullName>
    </recommendedName>
</protein>
<reference evidence="1" key="1">
    <citation type="journal article" date="2015" name="Nature">
        <title>Complex archaea that bridge the gap between prokaryotes and eukaryotes.</title>
        <authorList>
            <person name="Spang A."/>
            <person name="Saw J.H."/>
            <person name="Jorgensen S.L."/>
            <person name="Zaremba-Niedzwiedzka K."/>
            <person name="Martijn J."/>
            <person name="Lind A.E."/>
            <person name="van Eijk R."/>
            <person name="Schleper C."/>
            <person name="Guy L."/>
            <person name="Ettema T.J."/>
        </authorList>
    </citation>
    <scope>NUCLEOTIDE SEQUENCE</scope>
</reference>
<dbReference type="AlphaFoldDB" id="A0A0F9VHQ8"/>